<dbReference type="OrthoDB" id="9788236at2"/>
<evidence type="ECO:0000256" key="1">
    <source>
        <dbReference type="ARBA" id="ARBA00023015"/>
    </source>
</evidence>
<dbReference type="PANTHER" id="PTHR40661:SF1">
    <property type="entry name" value="HTH CRO_C1-TYPE DOMAIN-CONTAINING PROTEIN"/>
    <property type="match status" value="1"/>
</dbReference>
<dbReference type="EMBL" id="RXLQ01000018">
    <property type="protein sequence ID" value="RSZ56136.1"/>
    <property type="molecule type" value="Genomic_DNA"/>
</dbReference>
<evidence type="ECO:0000259" key="4">
    <source>
        <dbReference type="PROSITE" id="PS50943"/>
    </source>
</evidence>
<feature type="domain" description="HTH cro/C1-type" evidence="4">
    <location>
        <begin position="23"/>
        <end position="69"/>
    </location>
</feature>
<dbReference type="Proteomes" id="UP000278085">
    <property type="component" value="Unassembled WGS sequence"/>
</dbReference>
<dbReference type="SUPFAM" id="SSF51306">
    <property type="entry name" value="LexA/Signal peptidase"/>
    <property type="match status" value="1"/>
</dbReference>
<dbReference type="InterPro" id="IPR039418">
    <property type="entry name" value="LexA-like"/>
</dbReference>
<dbReference type="PROSITE" id="PS50943">
    <property type="entry name" value="HTH_CROC1"/>
    <property type="match status" value="1"/>
</dbReference>
<gene>
    <name evidence="5" type="ORF">EJB06_26220</name>
</gene>
<proteinExistence type="predicted"/>
<dbReference type="CDD" id="cd06529">
    <property type="entry name" value="S24_LexA-like"/>
    <property type="match status" value="1"/>
</dbReference>
<protein>
    <submittedName>
        <fullName evidence="5">LexA family transcriptional regulator</fullName>
    </submittedName>
</protein>
<dbReference type="Pfam" id="PF00717">
    <property type="entry name" value="Peptidase_S24"/>
    <property type="match status" value="1"/>
</dbReference>
<evidence type="ECO:0000313" key="6">
    <source>
        <dbReference type="Proteomes" id="UP000278085"/>
    </source>
</evidence>
<dbReference type="Gene3D" id="1.10.260.40">
    <property type="entry name" value="lambda repressor-like DNA-binding domains"/>
    <property type="match status" value="1"/>
</dbReference>
<evidence type="ECO:0000313" key="5">
    <source>
        <dbReference type="EMBL" id="RSZ56136.1"/>
    </source>
</evidence>
<reference evidence="5 6" key="1">
    <citation type="submission" date="2018-12" db="EMBL/GenBank/DDBJ databases">
        <authorList>
            <person name="Yang E."/>
        </authorList>
    </citation>
    <scope>NUCLEOTIDE SEQUENCE [LARGE SCALE GENOMIC DNA]</scope>
    <source>
        <strain evidence="5 6">SOD</strain>
    </source>
</reference>
<dbReference type="GO" id="GO:0003677">
    <property type="term" value="F:DNA binding"/>
    <property type="evidence" value="ECO:0007669"/>
    <property type="project" value="UniProtKB-KW"/>
</dbReference>
<keyword evidence="6" id="KW-1185">Reference proteome</keyword>
<evidence type="ECO:0000256" key="2">
    <source>
        <dbReference type="ARBA" id="ARBA00023125"/>
    </source>
</evidence>
<dbReference type="InterPro" id="IPR001387">
    <property type="entry name" value="Cro/C1-type_HTH"/>
</dbReference>
<dbReference type="CDD" id="cd00093">
    <property type="entry name" value="HTH_XRE"/>
    <property type="match status" value="1"/>
</dbReference>
<dbReference type="Gene3D" id="2.10.109.10">
    <property type="entry name" value="Umud Fragment, subunit A"/>
    <property type="match status" value="1"/>
</dbReference>
<dbReference type="SUPFAM" id="SSF47413">
    <property type="entry name" value="lambda repressor-like DNA-binding domains"/>
    <property type="match status" value="1"/>
</dbReference>
<dbReference type="InterPro" id="IPR036286">
    <property type="entry name" value="LexA/Signal_pep-like_sf"/>
</dbReference>
<evidence type="ECO:0000256" key="3">
    <source>
        <dbReference type="ARBA" id="ARBA00023163"/>
    </source>
</evidence>
<dbReference type="SMART" id="SM00530">
    <property type="entry name" value="HTH_XRE"/>
    <property type="match status" value="1"/>
</dbReference>
<keyword evidence="1" id="KW-0805">Transcription regulation</keyword>
<dbReference type="AlphaFoldDB" id="A0A430HF49"/>
<dbReference type="Pfam" id="PF01381">
    <property type="entry name" value="HTH_3"/>
    <property type="match status" value="1"/>
</dbReference>
<organism evidence="5 6">
    <name type="scientific">Massilia atriviolacea</name>
    <dbReference type="NCBI Taxonomy" id="2495579"/>
    <lineage>
        <taxon>Bacteria</taxon>
        <taxon>Pseudomonadati</taxon>
        <taxon>Pseudomonadota</taxon>
        <taxon>Betaproteobacteria</taxon>
        <taxon>Burkholderiales</taxon>
        <taxon>Oxalobacteraceae</taxon>
        <taxon>Telluria group</taxon>
        <taxon>Massilia</taxon>
    </lineage>
</organism>
<comment type="caution">
    <text evidence="5">The sequence shown here is derived from an EMBL/GenBank/DDBJ whole genome shotgun (WGS) entry which is preliminary data.</text>
</comment>
<dbReference type="PANTHER" id="PTHR40661">
    <property type="match status" value="1"/>
</dbReference>
<sequence length="240" mass="26510">MYHQRMNISSRLEEAMRDAGFASQSALARASGVPQPTINRIARGAGSKGPEAHTLLLLAQACQVNFQWLHQGYGPKRPSRADAQPAELSEVAAFQHGDEDPRFVAIPMVTLRLSAGVTGFQTEPDTRDGGSMLVSASWVEACRYSPKHLVAIQVRGQSMEPSLYEDDILIVNTADTKPVDGHVFAVNYEGEAVVKRLSRDAGMWWLESDNPDKRKYHRKLCQGEGCLIVGRVVRKDSQHI</sequence>
<dbReference type="InterPro" id="IPR010982">
    <property type="entry name" value="Lambda_DNA-bd_dom_sf"/>
</dbReference>
<dbReference type="InterPro" id="IPR015927">
    <property type="entry name" value="Peptidase_S24_S26A/B/C"/>
</dbReference>
<accession>A0A430HF49</accession>
<name>A0A430HF49_9BURK</name>
<keyword evidence="3" id="KW-0804">Transcription</keyword>
<keyword evidence="2" id="KW-0238">DNA-binding</keyword>